<name>A0A166SJR7_9CLOT</name>
<evidence type="ECO:0000313" key="5">
    <source>
        <dbReference type="EMBL" id="OAA92411.1"/>
    </source>
</evidence>
<dbReference type="InterPro" id="IPR000551">
    <property type="entry name" value="MerR-type_HTH_dom"/>
</dbReference>
<accession>A0A166SJR7</accession>
<dbReference type="Pfam" id="PF00376">
    <property type="entry name" value="MerR"/>
    <property type="match status" value="1"/>
</dbReference>
<dbReference type="GO" id="GO:0003700">
    <property type="term" value="F:DNA-binding transcription factor activity"/>
    <property type="evidence" value="ECO:0007669"/>
    <property type="project" value="InterPro"/>
</dbReference>
<dbReference type="AlphaFoldDB" id="A0A166SJR7"/>
<dbReference type="GO" id="GO:0003677">
    <property type="term" value="F:DNA binding"/>
    <property type="evidence" value="ECO:0007669"/>
    <property type="project" value="UniProtKB-KW"/>
</dbReference>
<dbReference type="InterPro" id="IPR047057">
    <property type="entry name" value="MerR_fam"/>
</dbReference>
<dbReference type="SUPFAM" id="SSF46955">
    <property type="entry name" value="Putative DNA-binding domain"/>
    <property type="match status" value="2"/>
</dbReference>
<dbReference type="Proteomes" id="UP000077407">
    <property type="component" value="Unassembled WGS sequence"/>
</dbReference>
<reference evidence="5 6" key="1">
    <citation type="journal article" date="2015" name="Biotechnol. Bioeng.">
        <title>Genome sequence and phenotypic characterization of Caulobacter segnis.</title>
        <authorList>
            <person name="Patel S."/>
            <person name="Fletcher B."/>
            <person name="Scott D.C."/>
            <person name="Ely B."/>
        </authorList>
    </citation>
    <scope>NUCLEOTIDE SEQUENCE [LARGE SCALE GENOMIC DNA]</scope>
    <source>
        <strain evidence="5 6">ERI-2</strain>
    </source>
</reference>
<keyword evidence="1" id="KW-0805">Transcription regulation</keyword>
<organism evidence="5 6">
    <name type="scientific">Clostridium ljungdahlii</name>
    <dbReference type="NCBI Taxonomy" id="1538"/>
    <lineage>
        <taxon>Bacteria</taxon>
        <taxon>Bacillati</taxon>
        <taxon>Bacillota</taxon>
        <taxon>Clostridia</taxon>
        <taxon>Eubacteriales</taxon>
        <taxon>Clostridiaceae</taxon>
        <taxon>Clostridium</taxon>
    </lineage>
</organism>
<evidence type="ECO:0000256" key="2">
    <source>
        <dbReference type="ARBA" id="ARBA00023125"/>
    </source>
</evidence>
<sequence>MEKKAKIYKVIDLARIYGIHPNTIRLYEKLGFISKAKRNMNNYRIFEELHALQIKVCRYILGYPFTNKHIRNASNEIMWSIAKKQWDEAGQNTDCYIQMIEQEIKKAQKACEMLDNWANSIKNNEILLENKMLSRKDIADYLGVTTEAIRNWERNGLILAEQVGKKGKKLYSSTDLGRMHIIYMLLQSGYSMASIHHSISMYDKGHAELVSSALDCQEYDDFISVGDRWLYELNKLLEAAQKIPSIIEEMKNLSDDYLL</sequence>
<evidence type="ECO:0000313" key="6">
    <source>
        <dbReference type="Proteomes" id="UP000077407"/>
    </source>
</evidence>
<dbReference type="PANTHER" id="PTHR30204">
    <property type="entry name" value="REDOX-CYCLING DRUG-SENSING TRANSCRIPTIONAL ACTIVATOR SOXR"/>
    <property type="match status" value="1"/>
</dbReference>
<keyword evidence="2" id="KW-0238">DNA-binding</keyword>
<evidence type="ECO:0000259" key="4">
    <source>
        <dbReference type="PROSITE" id="PS50937"/>
    </source>
</evidence>
<dbReference type="Pfam" id="PF13411">
    <property type="entry name" value="MerR_1"/>
    <property type="match status" value="1"/>
</dbReference>
<dbReference type="PROSITE" id="PS50937">
    <property type="entry name" value="HTH_MERR_2"/>
    <property type="match status" value="1"/>
</dbReference>
<feature type="domain" description="HTH merR-type" evidence="4">
    <location>
        <begin position="132"/>
        <end position="201"/>
    </location>
</feature>
<dbReference type="PATRIC" id="fig|1538.10.peg.602"/>
<dbReference type="SMART" id="SM00422">
    <property type="entry name" value="HTH_MERR"/>
    <property type="match status" value="2"/>
</dbReference>
<dbReference type="InterPro" id="IPR009061">
    <property type="entry name" value="DNA-bd_dom_put_sf"/>
</dbReference>
<evidence type="ECO:0000256" key="3">
    <source>
        <dbReference type="ARBA" id="ARBA00023163"/>
    </source>
</evidence>
<dbReference type="Gene3D" id="1.10.1660.10">
    <property type="match status" value="2"/>
</dbReference>
<keyword evidence="3" id="KW-0804">Transcription</keyword>
<dbReference type="PANTHER" id="PTHR30204:SF94">
    <property type="entry name" value="HEAVY METAL-DEPENDENT TRANSCRIPTIONAL REGULATOR HI_0293-RELATED"/>
    <property type="match status" value="1"/>
</dbReference>
<comment type="caution">
    <text evidence="5">The sequence shown here is derived from an EMBL/GenBank/DDBJ whole genome shotgun (WGS) entry which is preliminary data.</text>
</comment>
<protein>
    <submittedName>
        <fullName evidence="5">Mercuric resistance operon regulatory protein</fullName>
    </submittedName>
</protein>
<dbReference type="OrthoDB" id="122388at2"/>
<dbReference type="RefSeq" id="WP_063553780.1">
    <property type="nucleotide sequence ID" value="NZ_LITT01000001.1"/>
</dbReference>
<evidence type="ECO:0000256" key="1">
    <source>
        <dbReference type="ARBA" id="ARBA00023015"/>
    </source>
</evidence>
<proteinExistence type="predicted"/>
<dbReference type="EMBL" id="LITT01000001">
    <property type="protein sequence ID" value="OAA92411.1"/>
    <property type="molecule type" value="Genomic_DNA"/>
</dbReference>
<gene>
    <name evidence="5" type="primary">merR1</name>
    <name evidence="5" type="ORF">WY13_00120</name>
</gene>